<protein>
    <submittedName>
        <fullName evidence="1">Uncharacterized protein</fullName>
    </submittedName>
</protein>
<comment type="caution">
    <text evidence="1">The sequence shown here is derived from an EMBL/GenBank/DDBJ whole genome shotgun (WGS) entry which is preliminary data.</text>
</comment>
<proteinExistence type="predicted"/>
<evidence type="ECO:0000313" key="2">
    <source>
        <dbReference type="Proteomes" id="UP000294257"/>
    </source>
</evidence>
<organism evidence="1 2">
    <name type="scientific">Herbihabitans rhizosphaerae</name>
    <dbReference type="NCBI Taxonomy" id="1872711"/>
    <lineage>
        <taxon>Bacteria</taxon>
        <taxon>Bacillati</taxon>
        <taxon>Actinomycetota</taxon>
        <taxon>Actinomycetes</taxon>
        <taxon>Pseudonocardiales</taxon>
        <taxon>Pseudonocardiaceae</taxon>
        <taxon>Herbihabitans</taxon>
    </lineage>
</organism>
<dbReference type="AlphaFoldDB" id="A0A4Q7KQC0"/>
<keyword evidence="2" id="KW-1185">Reference proteome</keyword>
<sequence length="141" mass="15343">MNCRCWQDGHARRPPFDPALLVFTGGLVDIAPEHADDGRLYAAYWEWRRDACPHVNMEHASEAIANWPDYRAFTAALARAGDFSTLTSELPRGNSGTTPAAAAATALEELAVSPSGHEPTVAALIRVFRASRETGNPVVWL</sequence>
<dbReference type="EMBL" id="SGWQ01000005">
    <property type="protein sequence ID" value="RZS37502.1"/>
    <property type="molecule type" value="Genomic_DNA"/>
</dbReference>
<accession>A0A4Q7KQC0</accession>
<dbReference type="Proteomes" id="UP000294257">
    <property type="component" value="Unassembled WGS sequence"/>
</dbReference>
<evidence type="ECO:0000313" key="1">
    <source>
        <dbReference type="EMBL" id="RZS37502.1"/>
    </source>
</evidence>
<reference evidence="1 2" key="1">
    <citation type="submission" date="2019-02" db="EMBL/GenBank/DDBJ databases">
        <title>Genomic Encyclopedia of Type Strains, Phase IV (KMG-IV): sequencing the most valuable type-strain genomes for metagenomic binning, comparative biology and taxonomic classification.</title>
        <authorList>
            <person name="Goeker M."/>
        </authorList>
    </citation>
    <scope>NUCLEOTIDE SEQUENCE [LARGE SCALE GENOMIC DNA]</scope>
    <source>
        <strain evidence="1 2">DSM 101727</strain>
    </source>
</reference>
<gene>
    <name evidence="1" type="ORF">EV193_10557</name>
</gene>
<name>A0A4Q7KQC0_9PSEU</name>